<evidence type="ECO:0000256" key="1">
    <source>
        <dbReference type="ARBA" id="ARBA00002598"/>
    </source>
</evidence>
<keyword evidence="5 9" id="KW-1133">Transmembrane helix</keyword>
<organism evidence="10 11">
    <name type="scientific">Agrocybe chaxingu</name>
    <dbReference type="NCBI Taxonomy" id="84603"/>
    <lineage>
        <taxon>Eukaryota</taxon>
        <taxon>Fungi</taxon>
        <taxon>Dikarya</taxon>
        <taxon>Basidiomycota</taxon>
        <taxon>Agaricomycotina</taxon>
        <taxon>Agaricomycetes</taxon>
        <taxon>Agaricomycetidae</taxon>
        <taxon>Agaricales</taxon>
        <taxon>Agaricineae</taxon>
        <taxon>Strophariaceae</taxon>
        <taxon>Agrocybe</taxon>
    </lineage>
</organism>
<evidence type="ECO:0000256" key="6">
    <source>
        <dbReference type="ARBA" id="ARBA00023136"/>
    </source>
</evidence>
<keyword evidence="6 9" id="KW-0472">Membrane</keyword>
<dbReference type="AlphaFoldDB" id="A0A9W8MYH5"/>
<evidence type="ECO:0000313" key="11">
    <source>
        <dbReference type="Proteomes" id="UP001148786"/>
    </source>
</evidence>
<evidence type="ECO:0000313" key="10">
    <source>
        <dbReference type="EMBL" id="KAJ3513276.1"/>
    </source>
</evidence>
<evidence type="ECO:0000256" key="7">
    <source>
        <dbReference type="ARBA" id="ARBA00035120"/>
    </source>
</evidence>
<accession>A0A9W8MYH5</accession>
<protein>
    <recommendedName>
        <fullName evidence="12">CrcB-like protein-domain-containing protein</fullName>
    </recommendedName>
</protein>
<feature type="transmembrane region" description="Helical" evidence="9">
    <location>
        <begin position="205"/>
        <end position="228"/>
    </location>
</feature>
<feature type="transmembrane region" description="Helical" evidence="9">
    <location>
        <begin position="92"/>
        <end position="111"/>
    </location>
</feature>
<keyword evidence="4 9" id="KW-0812">Transmembrane</keyword>
<evidence type="ECO:0000256" key="4">
    <source>
        <dbReference type="ARBA" id="ARBA00022692"/>
    </source>
</evidence>
<comment type="catalytic activity">
    <reaction evidence="8">
        <text>fluoride(in) = fluoride(out)</text>
        <dbReference type="Rhea" id="RHEA:76159"/>
        <dbReference type="ChEBI" id="CHEBI:17051"/>
    </reaction>
    <physiologicalReaction direction="left-to-right" evidence="8">
        <dbReference type="Rhea" id="RHEA:76160"/>
    </physiologicalReaction>
</comment>
<comment type="similarity">
    <text evidence="7">Belongs to the fluoride channel Fluc/FEX (TC 1.A.43) family.</text>
</comment>
<name>A0A9W8MYH5_9AGAR</name>
<feature type="transmembrane region" description="Helical" evidence="9">
    <location>
        <begin position="123"/>
        <end position="144"/>
    </location>
</feature>
<feature type="transmembrane region" description="Helical" evidence="9">
    <location>
        <begin position="164"/>
        <end position="184"/>
    </location>
</feature>
<dbReference type="PANTHER" id="PTHR28259">
    <property type="entry name" value="FLUORIDE EXPORT PROTEIN 1-RELATED"/>
    <property type="match status" value="1"/>
</dbReference>
<keyword evidence="11" id="KW-1185">Reference proteome</keyword>
<feature type="transmembrane region" description="Helical" evidence="9">
    <location>
        <begin position="60"/>
        <end position="80"/>
    </location>
</feature>
<evidence type="ECO:0008006" key="12">
    <source>
        <dbReference type="Google" id="ProtNLM"/>
    </source>
</evidence>
<reference evidence="10" key="1">
    <citation type="submission" date="2022-07" db="EMBL/GenBank/DDBJ databases">
        <title>Genome Sequence of Agrocybe chaxingu.</title>
        <authorList>
            <person name="Buettner E."/>
        </authorList>
    </citation>
    <scope>NUCLEOTIDE SEQUENCE</scope>
    <source>
        <strain evidence="10">MP-N11</strain>
    </source>
</reference>
<comment type="subcellular location">
    <subcellularLocation>
        <location evidence="2">Cell membrane</location>
        <topology evidence="2">Multi-pass membrane protein</topology>
    </subcellularLocation>
</comment>
<sequence length="366" mass="39491">MITLNTVSMDANGKAEPSSSCVAAAEGLEEEDLHTRRAESIDIPPGVEEGIRPSKIYEPLSFPIIAVLMPASIFGVLARLGINALMDFDGSSVFSLVYAQAVGCLFMGFGLRLKEPIGQFYAPLYTAITTGFCGSLTTFSSWQLDVFNAWINAGQFDRGGLQDFLDGVGVSTVTLSLSLASLAFGYNIASVIRPFIGRPQFAPRVFRYGFSLVSVLVYAATFFTYFLLSKDYRHQATAALLFSFPGTLTRYLLSIALNQRIKAFPLGTLAANTLGTALLAAFHVIQSTSNPPSQNACSLLQGLIDGYCGCLTTVSTFAAEIRDLGGNKACRYTLLSWVLGQAMMVLIFGSAIWTGHAREQLTCTFQ</sequence>
<dbReference type="EMBL" id="JANKHO010000207">
    <property type="protein sequence ID" value="KAJ3513276.1"/>
    <property type="molecule type" value="Genomic_DNA"/>
</dbReference>
<evidence type="ECO:0000256" key="3">
    <source>
        <dbReference type="ARBA" id="ARBA00022475"/>
    </source>
</evidence>
<dbReference type="GO" id="GO:1903425">
    <property type="term" value="F:fluoride transmembrane transporter activity"/>
    <property type="evidence" value="ECO:0007669"/>
    <property type="project" value="TreeGrafter"/>
</dbReference>
<dbReference type="PANTHER" id="PTHR28259:SF1">
    <property type="entry name" value="FLUORIDE EXPORT PROTEIN 1-RELATED"/>
    <property type="match status" value="1"/>
</dbReference>
<dbReference type="InterPro" id="IPR003691">
    <property type="entry name" value="FluC"/>
</dbReference>
<evidence type="ECO:0000256" key="9">
    <source>
        <dbReference type="SAM" id="Phobius"/>
    </source>
</evidence>
<feature type="transmembrane region" description="Helical" evidence="9">
    <location>
        <begin position="234"/>
        <end position="253"/>
    </location>
</feature>
<evidence type="ECO:0000256" key="5">
    <source>
        <dbReference type="ARBA" id="ARBA00022989"/>
    </source>
</evidence>
<keyword evidence="3" id="KW-1003">Cell membrane</keyword>
<evidence type="ECO:0000256" key="2">
    <source>
        <dbReference type="ARBA" id="ARBA00004651"/>
    </source>
</evidence>
<dbReference type="Proteomes" id="UP001148786">
    <property type="component" value="Unassembled WGS sequence"/>
</dbReference>
<dbReference type="OrthoDB" id="409792at2759"/>
<dbReference type="GO" id="GO:0005886">
    <property type="term" value="C:plasma membrane"/>
    <property type="evidence" value="ECO:0007669"/>
    <property type="project" value="UniProtKB-SubCell"/>
</dbReference>
<comment type="function">
    <text evidence="1">Fluoride channel required for the rapid expulsion of cytoplasmic fluoride.</text>
</comment>
<gene>
    <name evidence="10" type="ORF">NLJ89_g3033</name>
</gene>
<proteinExistence type="inferred from homology"/>
<evidence type="ECO:0000256" key="8">
    <source>
        <dbReference type="ARBA" id="ARBA00035585"/>
    </source>
</evidence>
<dbReference type="Pfam" id="PF02537">
    <property type="entry name" value="CRCB"/>
    <property type="match status" value="2"/>
</dbReference>
<feature type="transmembrane region" description="Helical" evidence="9">
    <location>
        <begin position="334"/>
        <end position="353"/>
    </location>
</feature>
<comment type="caution">
    <text evidence="10">The sequence shown here is derived from an EMBL/GenBank/DDBJ whole genome shotgun (WGS) entry which is preliminary data.</text>
</comment>
<feature type="transmembrane region" description="Helical" evidence="9">
    <location>
        <begin position="265"/>
        <end position="285"/>
    </location>
</feature>